<dbReference type="RefSeq" id="WP_303546015.1">
    <property type="nucleotide sequence ID" value="NZ_JAUOTP010000010.1"/>
</dbReference>
<evidence type="ECO:0000313" key="2">
    <source>
        <dbReference type="EMBL" id="MDO6416463.1"/>
    </source>
</evidence>
<accession>A0ABT8YDN4</accession>
<dbReference type="Proteomes" id="UP001169764">
    <property type="component" value="Unassembled WGS sequence"/>
</dbReference>
<evidence type="ECO:0008006" key="4">
    <source>
        <dbReference type="Google" id="ProtNLM"/>
    </source>
</evidence>
<protein>
    <recommendedName>
        <fullName evidence="4">Porin</fullName>
    </recommendedName>
</protein>
<sequence>MIGATVFLILQATVYGPALPVKTVAPAAPTEAATECPPSETGEIVVCKRRRATPNQRLQDRTADAEPDQRLNLKLSDKLGVKGGGPVGRNGQSVGVGVRLGF</sequence>
<dbReference type="EMBL" id="JAUOTP010000010">
    <property type="protein sequence ID" value="MDO6416463.1"/>
    <property type="molecule type" value="Genomic_DNA"/>
</dbReference>
<feature type="region of interest" description="Disordered" evidence="1">
    <location>
        <begin position="50"/>
        <end position="90"/>
    </location>
</feature>
<feature type="compositionally biased region" description="Basic and acidic residues" evidence="1">
    <location>
        <begin position="58"/>
        <end position="80"/>
    </location>
</feature>
<keyword evidence="3" id="KW-1185">Reference proteome</keyword>
<proteinExistence type="predicted"/>
<gene>
    <name evidence="2" type="ORF">Q4F19_18915</name>
</gene>
<evidence type="ECO:0000256" key="1">
    <source>
        <dbReference type="SAM" id="MobiDB-lite"/>
    </source>
</evidence>
<evidence type="ECO:0000313" key="3">
    <source>
        <dbReference type="Proteomes" id="UP001169764"/>
    </source>
</evidence>
<comment type="caution">
    <text evidence="2">The sequence shown here is derived from an EMBL/GenBank/DDBJ whole genome shotgun (WGS) entry which is preliminary data.</text>
</comment>
<organism evidence="2 3">
    <name type="scientific">Sphingomonas natans</name>
    <dbReference type="NCBI Taxonomy" id="3063330"/>
    <lineage>
        <taxon>Bacteria</taxon>
        <taxon>Pseudomonadati</taxon>
        <taxon>Pseudomonadota</taxon>
        <taxon>Alphaproteobacteria</taxon>
        <taxon>Sphingomonadales</taxon>
        <taxon>Sphingomonadaceae</taxon>
        <taxon>Sphingomonas</taxon>
    </lineage>
</organism>
<name>A0ABT8YDN4_9SPHN</name>
<reference evidence="2" key="1">
    <citation type="submission" date="2023-07" db="EMBL/GenBank/DDBJ databases">
        <authorList>
            <person name="Kim M."/>
        </authorList>
    </citation>
    <scope>NUCLEOTIDE SEQUENCE</scope>
    <source>
        <strain evidence="2">BIUV-7</strain>
    </source>
</reference>